<dbReference type="PANTHER" id="PTHR12442:SF22">
    <property type="entry name" value="CYTOPLASMIC DYNEIN 1 INTERMEDIATE CHAIN-RELATED"/>
    <property type="match status" value="1"/>
</dbReference>
<dbReference type="InterPro" id="IPR050687">
    <property type="entry name" value="Dynein_IC"/>
</dbReference>
<keyword evidence="4" id="KW-1185">Reference proteome</keyword>
<dbReference type="GO" id="GO:0010970">
    <property type="term" value="P:transport along microtubule"/>
    <property type="evidence" value="ECO:0007669"/>
    <property type="project" value="TreeGrafter"/>
</dbReference>
<evidence type="ECO:0000256" key="3">
    <source>
        <dbReference type="ARBA" id="ARBA00022737"/>
    </source>
</evidence>
<accession>A0A1I7UNN1</accession>
<dbReference type="GO" id="GO:0005868">
    <property type="term" value="C:cytoplasmic dynein complex"/>
    <property type="evidence" value="ECO:0007669"/>
    <property type="project" value="TreeGrafter"/>
</dbReference>
<dbReference type="GO" id="GO:0045504">
    <property type="term" value="F:dynein heavy chain binding"/>
    <property type="evidence" value="ECO:0007669"/>
    <property type="project" value="TreeGrafter"/>
</dbReference>
<evidence type="ECO:0000256" key="2">
    <source>
        <dbReference type="ARBA" id="ARBA00022574"/>
    </source>
</evidence>
<evidence type="ECO:0000256" key="1">
    <source>
        <dbReference type="ARBA" id="ARBA00022490"/>
    </source>
</evidence>
<sequence length="290" mass="33016">MTNVFLSANSHWEVKEFDYDDDMIMPLDHGQFRGRAHSRDQDSPISYNEEIAKILGHTKHVDKVLTRQDTEEKKTQSVQTIQPLSDEEKNRLTLDPEFLDSFNLSCKVIGRALNEDIDIFINYTKDPYDKAIASDDLLHLAQVCHDDTWTAKRLVTGMTFSKHHPDLLAVSYGPCDVPNEPPGVIVVWNTKSKRVTAEFIVYCRSEIQSVSCLAVVEASVIKKTLLQILPLVDLDSNDTSEADSVARILTVIGEKLRIFVLLSSFRWSLENSLVTNNRRRKQSGIRQKNK</sequence>
<evidence type="ECO:0000313" key="5">
    <source>
        <dbReference type="WBParaSite" id="Csp11.Scaffold630.g17793.t2"/>
    </source>
</evidence>
<dbReference type="PANTHER" id="PTHR12442">
    <property type="entry name" value="DYNEIN INTERMEDIATE CHAIN"/>
    <property type="match status" value="1"/>
</dbReference>
<dbReference type="GO" id="GO:0045503">
    <property type="term" value="F:dynein light chain binding"/>
    <property type="evidence" value="ECO:0007669"/>
    <property type="project" value="TreeGrafter"/>
</dbReference>
<keyword evidence="2" id="KW-0853">WD repeat</keyword>
<dbReference type="WBParaSite" id="Csp11.Scaffold630.g17793.t2">
    <property type="protein sequence ID" value="Csp11.Scaffold630.g17793.t2"/>
    <property type="gene ID" value="Csp11.Scaffold630.g17793"/>
</dbReference>
<name>A0A1I7UNN1_9PELO</name>
<keyword evidence="3" id="KW-0677">Repeat</keyword>
<organism evidence="4 5">
    <name type="scientific">Caenorhabditis tropicalis</name>
    <dbReference type="NCBI Taxonomy" id="1561998"/>
    <lineage>
        <taxon>Eukaryota</taxon>
        <taxon>Metazoa</taxon>
        <taxon>Ecdysozoa</taxon>
        <taxon>Nematoda</taxon>
        <taxon>Chromadorea</taxon>
        <taxon>Rhabditida</taxon>
        <taxon>Rhabditina</taxon>
        <taxon>Rhabditomorpha</taxon>
        <taxon>Rhabditoidea</taxon>
        <taxon>Rhabditidae</taxon>
        <taxon>Peloderinae</taxon>
        <taxon>Caenorhabditis</taxon>
    </lineage>
</organism>
<dbReference type="eggNOG" id="KOG1587">
    <property type="taxonomic scope" value="Eukaryota"/>
</dbReference>
<keyword evidence="1" id="KW-0963">Cytoplasm</keyword>
<dbReference type="STRING" id="1561998.A0A1I7UNN1"/>
<reference evidence="5" key="1">
    <citation type="submission" date="2016-11" db="UniProtKB">
        <authorList>
            <consortium name="WormBaseParasite"/>
        </authorList>
    </citation>
    <scope>IDENTIFICATION</scope>
</reference>
<evidence type="ECO:0000313" key="4">
    <source>
        <dbReference type="Proteomes" id="UP000095282"/>
    </source>
</evidence>
<proteinExistence type="predicted"/>
<dbReference type="Proteomes" id="UP000095282">
    <property type="component" value="Unplaced"/>
</dbReference>
<dbReference type="AlphaFoldDB" id="A0A1I7UNN1"/>
<protein>
    <submittedName>
        <fullName evidence="5">START domain-containing protein</fullName>
    </submittedName>
</protein>